<dbReference type="OrthoDB" id="5835829at2759"/>
<dbReference type="AlphaFoldDB" id="A0A5N6R915"/>
<comment type="similarity">
    <text evidence="1">Belongs to the UDP-glycosyltransferase family.</text>
</comment>
<evidence type="ECO:0000313" key="3">
    <source>
        <dbReference type="EMBL" id="KAE8057459.1"/>
    </source>
</evidence>
<dbReference type="Pfam" id="PF26168">
    <property type="entry name" value="Glyco_transf_N"/>
    <property type="match status" value="1"/>
</dbReference>
<sequence>MEEERPYRAHVVVLPLHGQGHINPMLQFSKRLASKGLIKITVATTLTTMRSMQAGDGSMSIK</sequence>
<dbReference type="Gene3D" id="3.40.50.2000">
    <property type="entry name" value="Glycogen Phosphorylase B"/>
    <property type="match status" value="1"/>
</dbReference>
<evidence type="ECO:0000256" key="1">
    <source>
        <dbReference type="ARBA" id="ARBA00009995"/>
    </source>
</evidence>
<organism evidence="3 4">
    <name type="scientific">Carpinus fangiana</name>
    <dbReference type="NCBI Taxonomy" id="176857"/>
    <lineage>
        <taxon>Eukaryota</taxon>
        <taxon>Viridiplantae</taxon>
        <taxon>Streptophyta</taxon>
        <taxon>Embryophyta</taxon>
        <taxon>Tracheophyta</taxon>
        <taxon>Spermatophyta</taxon>
        <taxon>Magnoliopsida</taxon>
        <taxon>eudicotyledons</taxon>
        <taxon>Gunneridae</taxon>
        <taxon>Pentapetalae</taxon>
        <taxon>rosids</taxon>
        <taxon>fabids</taxon>
        <taxon>Fagales</taxon>
        <taxon>Betulaceae</taxon>
        <taxon>Carpinus</taxon>
    </lineage>
</organism>
<dbReference type="InterPro" id="IPR058980">
    <property type="entry name" value="Glyco_transf_N"/>
</dbReference>
<reference evidence="3 4" key="1">
    <citation type="submission" date="2019-06" db="EMBL/GenBank/DDBJ databases">
        <title>A chromosomal-level reference genome of Carpinus fangiana (Coryloideae, Betulaceae).</title>
        <authorList>
            <person name="Yang X."/>
            <person name="Wang Z."/>
            <person name="Zhang L."/>
            <person name="Hao G."/>
            <person name="Liu J."/>
            <person name="Yang Y."/>
        </authorList>
    </citation>
    <scope>NUCLEOTIDE SEQUENCE [LARGE SCALE GENOMIC DNA]</scope>
    <source>
        <strain evidence="3">Cfa_2016G</strain>
        <tissue evidence="3">Leaf</tissue>
    </source>
</reference>
<keyword evidence="4" id="KW-1185">Reference proteome</keyword>
<evidence type="ECO:0000313" key="4">
    <source>
        <dbReference type="Proteomes" id="UP000327013"/>
    </source>
</evidence>
<evidence type="ECO:0000259" key="2">
    <source>
        <dbReference type="Pfam" id="PF26168"/>
    </source>
</evidence>
<accession>A0A5N6R915</accession>
<protein>
    <recommendedName>
        <fullName evidence="2">Glycosyltransferase N-terminal domain-containing protein</fullName>
    </recommendedName>
</protein>
<feature type="domain" description="Glycosyltransferase N-terminal" evidence="2">
    <location>
        <begin position="10"/>
        <end position="50"/>
    </location>
</feature>
<dbReference type="SUPFAM" id="SSF53756">
    <property type="entry name" value="UDP-Glycosyltransferase/glycogen phosphorylase"/>
    <property type="match status" value="1"/>
</dbReference>
<name>A0A5N6R915_9ROSI</name>
<dbReference type="EMBL" id="CM017325">
    <property type="protein sequence ID" value="KAE8057459.1"/>
    <property type="molecule type" value="Genomic_DNA"/>
</dbReference>
<gene>
    <name evidence="3" type="ORF">FH972_014149</name>
</gene>
<proteinExistence type="inferred from homology"/>
<dbReference type="Proteomes" id="UP000327013">
    <property type="component" value="Chromosome 5"/>
</dbReference>